<sequence length="410" mass="45551">MHLALFSRTWPEMVAQRRNCLHARTLYSWQLPMIDFLEITLGIPSDVGFWRFTGSLARPPSQILNVNMSVTAVPGTWTPKVSFLPPLRSSTLRDYYNTTMVTDSFYTFQESIGRAGPGTRDRQPRFRRWDGGRLVFSQPVLRLSSFIPSLSLPTLPVEMADFGFEQLKQGKSAPLPLWVCQKPAAVGQGQPESFSITRWSDNPWPMTSASSQLVAQPGKPQHDGPKWRTRTSRVPPMLYTRPTDKRLLICFLRSDSGLDQDLPDLTQEKPEPTARFFGCPSQTHTLPLRDGLRTLNLPSASFRLTSPSPTVSGTGVLFIAANHLSKPPIPAVIPPFPASASCIHAKIFSFAPFTAIRNLTGLDLNLLGAEGEKKAQLHSGVAENLHHIISVKNRIVERVPFGCMSLPKDA</sequence>
<name>A0A9Q8WLZ3_9PEZI</name>
<feature type="region of interest" description="Disordered" evidence="1">
    <location>
        <begin position="207"/>
        <end position="232"/>
    </location>
</feature>
<evidence type="ECO:0000313" key="2">
    <source>
        <dbReference type="EMBL" id="UQC88239.1"/>
    </source>
</evidence>
<evidence type="ECO:0000313" key="3">
    <source>
        <dbReference type="Proteomes" id="UP000830671"/>
    </source>
</evidence>
<organism evidence="2 3">
    <name type="scientific">Colletotrichum lupini</name>
    <dbReference type="NCBI Taxonomy" id="145971"/>
    <lineage>
        <taxon>Eukaryota</taxon>
        <taxon>Fungi</taxon>
        <taxon>Dikarya</taxon>
        <taxon>Ascomycota</taxon>
        <taxon>Pezizomycotina</taxon>
        <taxon>Sordariomycetes</taxon>
        <taxon>Hypocreomycetidae</taxon>
        <taxon>Glomerellales</taxon>
        <taxon>Glomerellaceae</taxon>
        <taxon>Colletotrichum</taxon>
        <taxon>Colletotrichum acutatum species complex</taxon>
    </lineage>
</organism>
<dbReference type="KEGG" id="clup:CLUP02_13762"/>
<proteinExistence type="predicted"/>
<gene>
    <name evidence="2" type="ORF">CLUP02_13762</name>
</gene>
<dbReference type="EMBL" id="CP019479">
    <property type="protein sequence ID" value="UQC88239.1"/>
    <property type="molecule type" value="Genomic_DNA"/>
</dbReference>
<dbReference type="GeneID" id="73347709"/>
<dbReference type="AlphaFoldDB" id="A0A9Q8WLZ3"/>
<keyword evidence="3" id="KW-1185">Reference proteome</keyword>
<reference evidence="2" key="1">
    <citation type="journal article" date="2021" name="Mol. Plant Microbe Interact.">
        <title>Complete Genome Sequence of the Plant-Pathogenic Fungus Colletotrichum lupini.</title>
        <authorList>
            <person name="Baroncelli R."/>
            <person name="Pensec F."/>
            <person name="Da Lio D."/>
            <person name="Boufleur T."/>
            <person name="Vicente I."/>
            <person name="Sarrocco S."/>
            <person name="Picot A."/>
            <person name="Baraldi E."/>
            <person name="Sukno S."/>
            <person name="Thon M."/>
            <person name="Le Floch G."/>
        </authorList>
    </citation>
    <scope>NUCLEOTIDE SEQUENCE</scope>
    <source>
        <strain evidence="2">IMI 504893</strain>
    </source>
</reference>
<accession>A0A9Q8WLZ3</accession>
<evidence type="ECO:0000256" key="1">
    <source>
        <dbReference type="SAM" id="MobiDB-lite"/>
    </source>
</evidence>
<protein>
    <submittedName>
        <fullName evidence="2">Uncharacterized protein</fullName>
    </submittedName>
</protein>
<dbReference type="RefSeq" id="XP_049149845.1">
    <property type="nucleotide sequence ID" value="XM_049292699.1"/>
</dbReference>
<dbReference type="Proteomes" id="UP000830671">
    <property type="component" value="Chromosome 7"/>
</dbReference>